<dbReference type="Gene3D" id="3.30.590.10">
    <property type="entry name" value="Glutamine synthetase/guanido kinase, catalytic domain"/>
    <property type="match status" value="1"/>
</dbReference>
<gene>
    <name evidence="13" type="ORF">SAMN07250955_102257</name>
</gene>
<dbReference type="GO" id="GO:0006542">
    <property type="term" value="P:glutamine biosynthetic process"/>
    <property type="evidence" value="ECO:0007669"/>
    <property type="project" value="InterPro"/>
</dbReference>
<protein>
    <submittedName>
        <fullName evidence="13">Glutamine synthetase</fullName>
    </submittedName>
</protein>
<keyword evidence="7" id="KW-0067">ATP-binding</keyword>
<dbReference type="GO" id="GO:0005737">
    <property type="term" value="C:cytoplasm"/>
    <property type="evidence" value="ECO:0007669"/>
    <property type="project" value="TreeGrafter"/>
</dbReference>
<comment type="similarity">
    <text evidence="3 9 10">Belongs to the glutamine synthetase family.</text>
</comment>
<feature type="binding site" evidence="7">
    <location>
        <position position="340"/>
    </location>
    <ligand>
        <name>ATP</name>
        <dbReference type="ChEBI" id="CHEBI:30616"/>
    </ligand>
</feature>
<keyword evidence="7" id="KW-0547">Nucleotide-binding</keyword>
<proteinExistence type="inferred from homology"/>
<sequence>MSHAESIIERLQAEGVRVVDFRFTDLAGHWRHTSIDAASLDARQLEQGFMIDGSSIPGWRDPTEADVALKPDLTSARQDPFAAQPTLILLANVVDPATGQGYEGCSRSVAARAEAWLAGHAAADRMTTSVATGYFIFDDVRIETSAARNAIEINGSESEAAGGQAYASGNPGHRPQPCAARYALSPADHQSDIRAEITSILASLGFTGIRHDHGQSPMQGRLAFKGDHLTGTADRIQLMKYVVQHVAASYGKSASFMPRPMPESMGSGMSLQHSLWKRGKPVFAGSGYADLSPQCLSFVAGIMRHARALNAFTNPTTNSYRRLRKKASEPVYLAYAAYNRSAAVRIPFAAEPAAKTVDIRFPDPAANPYLALAAIMMAGIDGIEQKLEPGDAMDRNLYDLGPDEVDDLPTVALSLREALDALEHDQDFLLRGDVMSEDLIASYVSLKRQEIERISQAVIPLEYELYYGS</sequence>
<keyword evidence="5" id="KW-0535">Nitrogen fixation</keyword>
<comment type="function">
    <text evidence="2">Catalyzes the ATP-dependent biosynthesis of glutamine from glutamate and ammonia.</text>
</comment>
<evidence type="ECO:0000259" key="12">
    <source>
        <dbReference type="PROSITE" id="PS51987"/>
    </source>
</evidence>
<evidence type="ECO:0000256" key="1">
    <source>
        <dbReference type="ARBA" id="ARBA00001946"/>
    </source>
</evidence>
<dbReference type="PROSITE" id="PS51987">
    <property type="entry name" value="GS_CATALYTIC"/>
    <property type="match status" value="1"/>
</dbReference>
<dbReference type="NCBIfam" id="TIGR00653">
    <property type="entry name" value="GlnA"/>
    <property type="match status" value="1"/>
</dbReference>
<dbReference type="InterPro" id="IPR036651">
    <property type="entry name" value="Gln_synt_N_sf"/>
</dbReference>
<dbReference type="OrthoDB" id="9807095at2"/>
<dbReference type="PANTHER" id="PTHR43407:SF2">
    <property type="entry name" value="GLUTAMINE SYNTHETASE"/>
    <property type="match status" value="1"/>
</dbReference>
<dbReference type="RefSeq" id="WP_088560106.1">
    <property type="nucleotide sequence ID" value="NZ_FYEH01000002.1"/>
</dbReference>
<dbReference type="PROSITE" id="PS51986">
    <property type="entry name" value="GS_BETA_GRASP"/>
    <property type="match status" value="1"/>
</dbReference>
<evidence type="ECO:0000256" key="7">
    <source>
        <dbReference type="PIRSR" id="PIRSR604809-2"/>
    </source>
</evidence>
<dbReference type="InterPro" id="IPR001637">
    <property type="entry name" value="Gln_synth_I_adenylation_site"/>
</dbReference>
<feature type="binding site" evidence="6">
    <location>
        <position position="360"/>
    </location>
    <ligand>
        <name>L-glutamate</name>
        <dbReference type="ChEBI" id="CHEBI:29985"/>
    </ligand>
</feature>
<reference evidence="13 14" key="1">
    <citation type="submission" date="2017-06" db="EMBL/GenBank/DDBJ databases">
        <authorList>
            <person name="Kim H.J."/>
            <person name="Triplett B.A."/>
        </authorList>
    </citation>
    <scope>NUCLEOTIDE SEQUENCE [LARGE SCALE GENOMIC DNA]</scope>
    <source>
        <strain evidence="13 14">B29T1</strain>
    </source>
</reference>
<dbReference type="EMBL" id="FYEH01000002">
    <property type="protein sequence ID" value="SNB61469.1"/>
    <property type="molecule type" value="Genomic_DNA"/>
</dbReference>
<feature type="domain" description="GS beta-grasp" evidence="11">
    <location>
        <begin position="14"/>
        <end position="98"/>
    </location>
</feature>
<comment type="cofactor">
    <cofactor evidence="1">
        <name>Mg(2+)</name>
        <dbReference type="ChEBI" id="CHEBI:18420"/>
    </cofactor>
</comment>
<organism evidence="13 14">
    <name type="scientific">Arboricoccus pini</name>
    <dbReference type="NCBI Taxonomy" id="1963835"/>
    <lineage>
        <taxon>Bacteria</taxon>
        <taxon>Pseudomonadati</taxon>
        <taxon>Pseudomonadota</taxon>
        <taxon>Alphaproteobacteria</taxon>
        <taxon>Geminicoccales</taxon>
        <taxon>Geminicoccaceae</taxon>
        <taxon>Arboricoccus</taxon>
    </lineage>
</organism>
<dbReference type="GO" id="GO:0019740">
    <property type="term" value="P:nitrogen utilization"/>
    <property type="evidence" value="ECO:0007669"/>
    <property type="project" value="TreeGrafter"/>
</dbReference>
<dbReference type="Proteomes" id="UP000197065">
    <property type="component" value="Unassembled WGS sequence"/>
</dbReference>
<feature type="binding site" evidence="6">
    <location>
        <position position="322"/>
    </location>
    <ligand>
        <name>L-glutamate</name>
        <dbReference type="ChEBI" id="CHEBI:29985"/>
    </ligand>
</feature>
<evidence type="ECO:0000259" key="11">
    <source>
        <dbReference type="PROSITE" id="PS51986"/>
    </source>
</evidence>
<dbReference type="PANTHER" id="PTHR43407">
    <property type="entry name" value="GLUTAMINE SYNTHETASE"/>
    <property type="match status" value="1"/>
</dbReference>
<dbReference type="SUPFAM" id="SSF55931">
    <property type="entry name" value="Glutamine synthetase/guanido kinase"/>
    <property type="match status" value="1"/>
</dbReference>
<evidence type="ECO:0000256" key="8">
    <source>
        <dbReference type="PIRSR" id="PIRSR604809-50"/>
    </source>
</evidence>
<evidence type="ECO:0000256" key="4">
    <source>
        <dbReference type="ARBA" id="ARBA00011258"/>
    </source>
</evidence>
<feature type="modified residue" description="O-AMP-tyrosine" evidence="8">
    <location>
        <position position="398"/>
    </location>
</feature>
<feature type="domain" description="GS catalytic" evidence="12">
    <location>
        <begin position="106"/>
        <end position="469"/>
    </location>
</feature>
<evidence type="ECO:0000256" key="10">
    <source>
        <dbReference type="RuleBase" id="RU000384"/>
    </source>
</evidence>
<evidence type="ECO:0000313" key="14">
    <source>
        <dbReference type="Proteomes" id="UP000197065"/>
    </source>
</evidence>
<evidence type="ECO:0000256" key="5">
    <source>
        <dbReference type="ARBA" id="ARBA00023231"/>
    </source>
</evidence>
<dbReference type="PROSITE" id="PS00182">
    <property type="entry name" value="GLNA_ADENYLATION"/>
    <property type="match status" value="1"/>
</dbReference>
<dbReference type="InterPro" id="IPR008147">
    <property type="entry name" value="Gln_synt_N"/>
</dbReference>
<dbReference type="Pfam" id="PF03951">
    <property type="entry name" value="Gln-synt_N"/>
    <property type="match status" value="1"/>
</dbReference>
<evidence type="ECO:0000256" key="3">
    <source>
        <dbReference type="ARBA" id="ARBA00009897"/>
    </source>
</evidence>
<keyword evidence="8" id="KW-0597">Phosphoprotein</keyword>
<evidence type="ECO:0000256" key="6">
    <source>
        <dbReference type="PIRSR" id="PIRSR604809-1"/>
    </source>
</evidence>
<feature type="binding site" evidence="6">
    <location>
        <position position="340"/>
    </location>
    <ligand>
        <name>L-glutamate</name>
        <dbReference type="ChEBI" id="CHEBI:29985"/>
    </ligand>
</feature>
<dbReference type="Pfam" id="PF00120">
    <property type="entry name" value="Gln-synt_C"/>
    <property type="match status" value="1"/>
</dbReference>
<dbReference type="InterPro" id="IPR008146">
    <property type="entry name" value="Gln_synth_cat_dom"/>
</dbReference>
<dbReference type="GO" id="GO:0016020">
    <property type="term" value="C:membrane"/>
    <property type="evidence" value="ECO:0007669"/>
    <property type="project" value="TreeGrafter"/>
</dbReference>
<evidence type="ECO:0000256" key="9">
    <source>
        <dbReference type="PROSITE-ProRule" id="PRU01330"/>
    </source>
</evidence>
<dbReference type="GO" id="GO:0005524">
    <property type="term" value="F:ATP binding"/>
    <property type="evidence" value="ECO:0007669"/>
    <property type="project" value="UniProtKB-KW"/>
</dbReference>
<name>A0A212QQ14_9PROT</name>
<dbReference type="SUPFAM" id="SSF54368">
    <property type="entry name" value="Glutamine synthetase, N-terminal domain"/>
    <property type="match status" value="1"/>
</dbReference>
<dbReference type="GO" id="GO:0004356">
    <property type="term" value="F:glutamine synthetase activity"/>
    <property type="evidence" value="ECO:0007669"/>
    <property type="project" value="InterPro"/>
</dbReference>
<evidence type="ECO:0000256" key="2">
    <source>
        <dbReference type="ARBA" id="ARBA00003117"/>
    </source>
</evidence>
<comment type="subunit">
    <text evidence="4">Oligomer of 12 subunits arranged in the form of two hexameric ring.</text>
</comment>
<dbReference type="InterPro" id="IPR004809">
    <property type="entry name" value="Gln_synth_I"/>
</dbReference>
<dbReference type="Gene3D" id="3.10.20.70">
    <property type="entry name" value="Glutamine synthetase, N-terminal domain"/>
    <property type="match status" value="1"/>
</dbReference>
<dbReference type="AlphaFoldDB" id="A0A212QQ14"/>
<dbReference type="InterPro" id="IPR014746">
    <property type="entry name" value="Gln_synth/guanido_kin_cat_dom"/>
</dbReference>
<accession>A0A212QQ14</accession>
<evidence type="ECO:0000313" key="13">
    <source>
        <dbReference type="EMBL" id="SNB61469.1"/>
    </source>
</evidence>
<dbReference type="SMART" id="SM01230">
    <property type="entry name" value="Gln-synt_C"/>
    <property type="match status" value="1"/>
</dbReference>
<keyword evidence="14" id="KW-1185">Reference proteome</keyword>